<gene>
    <name evidence="1" type="ORF">BC673_10187</name>
</gene>
<protein>
    <submittedName>
        <fullName evidence="1">Uncharacterized protein</fullName>
    </submittedName>
</protein>
<dbReference type="EMBL" id="QLTQ01000001">
    <property type="protein sequence ID" value="RAS48543.1"/>
    <property type="molecule type" value="Genomic_DNA"/>
</dbReference>
<dbReference type="Proteomes" id="UP000249852">
    <property type="component" value="Unassembled WGS sequence"/>
</dbReference>
<proteinExistence type="predicted"/>
<sequence>MWRLFYSDMTPYSSKYDNLPVKNQRKQILGLMLLQP</sequence>
<name>A0ABX9DW15_9BACT</name>
<accession>A0ABX9DW15</accession>
<comment type="caution">
    <text evidence="1">The sequence shown here is derived from an EMBL/GenBank/DDBJ whole genome shotgun (WGS) entry which is preliminary data.</text>
</comment>
<evidence type="ECO:0000313" key="2">
    <source>
        <dbReference type="Proteomes" id="UP000249852"/>
    </source>
</evidence>
<reference evidence="1 2" key="1">
    <citation type="submission" date="2018-06" db="EMBL/GenBank/DDBJ databases">
        <title>Genomic Encyclopedia of Archaeal and Bacterial Type Strains, Phase II (KMG-II): from individual species to whole genera.</title>
        <authorList>
            <person name="Goeker M."/>
        </authorList>
    </citation>
    <scope>NUCLEOTIDE SEQUENCE [LARGE SCALE GENOMIC DNA]</scope>
    <source>
        <strain evidence="1 2">DSM 18710</strain>
    </source>
</reference>
<keyword evidence="2" id="KW-1185">Reference proteome</keyword>
<evidence type="ECO:0000313" key="1">
    <source>
        <dbReference type="EMBL" id="RAS48543.1"/>
    </source>
</evidence>
<organism evidence="1 2">
    <name type="scientific">Prevotella pallens</name>
    <dbReference type="NCBI Taxonomy" id="60133"/>
    <lineage>
        <taxon>Bacteria</taxon>
        <taxon>Pseudomonadati</taxon>
        <taxon>Bacteroidota</taxon>
        <taxon>Bacteroidia</taxon>
        <taxon>Bacteroidales</taxon>
        <taxon>Prevotellaceae</taxon>
        <taxon>Prevotella</taxon>
    </lineage>
</organism>